<keyword evidence="1 3" id="KW-0808">Transferase</keyword>
<dbReference type="SUPFAM" id="SSF53756">
    <property type="entry name" value="UDP-Glycosyltransferase/glycogen phosphorylase"/>
    <property type="match status" value="1"/>
</dbReference>
<dbReference type="Pfam" id="PF13439">
    <property type="entry name" value="Glyco_transf_4"/>
    <property type="match status" value="1"/>
</dbReference>
<proteinExistence type="predicted"/>
<reference evidence="3" key="1">
    <citation type="submission" date="2018-06" db="EMBL/GenBank/DDBJ databases">
        <authorList>
            <person name="Zhirakovskaya E."/>
        </authorList>
    </citation>
    <scope>NUCLEOTIDE SEQUENCE</scope>
</reference>
<dbReference type="GO" id="GO:0016757">
    <property type="term" value="F:glycosyltransferase activity"/>
    <property type="evidence" value="ECO:0007669"/>
    <property type="project" value="TreeGrafter"/>
</dbReference>
<protein>
    <submittedName>
        <fullName evidence="3">TPR/glycosyl transferase domain protein</fullName>
    </submittedName>
</protein>
<accession>A0A3B1BCP8</accession>
<gene>
    <name evidence="3" type="ORF">MNBD_IGNAVI01-2014</name>
</gene>
<dbReference type="InterPro" id="IPR028098">
    <property type="entry name" value="Glyco_trans_4-like_N"/>
</dbReference>
<dbReference type="PANTHER" id="PTHR46401">
    <property type="entry name" value="GLYCOSYLTRANSFERASE WBBK-RELATED"/>
    <property type="match status" value="1"/>
</dbReference>
<dbReference type="AlphaFoldDB" id="A0A3B1BCP8"/>
<evidence type="ECO:0000256" key="1">
    <source>
        <dbReference type="ARBA" id="ARBA00022679"/>
    </source>
</evidence>
<feature type="domain" description="Glycosyltransferase subfamily 4-like N-terminal" evidence="2">
    <location>
        <begin position="111"/>
        <end position="235"/>
    </location>
</feature>
<dbReference type="EMBL" id="UOGD01000043">
    <property type="protein sequence ID" value="VAX16056.1"/>
    <property type="molecule type" value="Genomic_DNA"/>
</dbReference>
<dbReference type="GO" id="GO:0009103">
    <property type="term" value="P:lipopolysaccharide biosynthetic process"/>
    <property type="evidence" value="ECO:0007669"/>
    <property type="project" value="TreeGrafter"/>
</dbReference>
<organism evidence="3">
    <name type="scientific">hydrothermal vent metagenome</name>
    <dbReference type="NCBI Taxonomy" id="652676"/>
    <lineage>
        <taxon>unclassified sequences</taxon>
        <taxon>metagenomes</taxon>
        <taxon>ecological metagenomes</taxon>
    </lineage>
</organism>
<dbReference type="Gene3D" id="3.40.50.2000">
    <property type="entry name" value="Glycogen Phosphorylase B"/>
    <property type="match status" value="2"/>
</dbReference>
<name>A0A3B1BCP8_9ZZZZ</name>
<dbReference type="CDD" id="cd03794">
    <property type="entry name" value="GT4_WbuB-like"/>
    <property type="match status" value="1"/>
</dbReference>
<evidence type="ECO:0000259" key="2">
    <source>
        <dbReference type="Pfam" id="PF13439"/>
    </source>
</evidence>
<evidence type="ECO:0000313" key="3">
    <source>
        <dbReference type="EMBL" id="VAX16056.1"/>
    </source>
</evidence>
<dbReference type="PANTHER" id="PTHR46401:SF2">
    <property type="entry name" value="GLYCOSYLTRANSFERASE WBBK-RELATED"/>
    <property type="match status" value="1"/>
</dbReference>
<sequence length="430" mass="49265">MKKVLIITYYWPPAGGAGVQRALKFVKYLPQFGWEPIVLTVENPDSPTEDLSLLGDIPKECKVYKTRSFEPFDIYKKFMGKKSDEKIPGDILLQTGNVSLKDKLAKWVRVNLFIPDAKIGWKKYAVKKGVEIIEDENIDLIFTTSPPQTTALIGRKLSKLTGVKWVADFRDPWMEIVYYQNLNRSRITKTIDSSLESKVMNDANTIVTISEDMSRLLKEKAKSQNIVVIPNGFDETDFDPVEFTKNDKFTIAYTGSMSKDRVPYPFINALKKMIYGDGIRNIQMKFAGKFCPEFYEAIKNENLTEFFIIQDFVPHKESTKILQSANALLLVIDNVPNNKGFLTGKLFEYMGCRKPIFAIGPVDGDANRIIKETDCGTMIDYADNEGAYKSLRMMYNSWENDSIDYKFNVEGFSREHLTKKLTEIFEEITE</sequence>